<dbReference type="RefSeq" id="WP_271323361.1">
    <property type="nucleotide sequence ID" value="NZ_JAAGKO020000007.1"/>
</dbReference>
<evidence type="ECO:0000256" key="3">
    <source>
        <dbReference type="ARBA" id="ARBA00022692"/>
    </source>
</evidence>
<organism evidence="8 9">
    <name type="scientific">Streptantibioticus silvisoli</name>
    <dbReference type="NCBI Taxonomy" id="2705255"/>
    <lineage>
        <taxon>Bacteria</taxon>
        <taxon>Bacillati</taxon>
        <taxon>Actinomycetota</taxon>
        <taxon>Actinomycetes</taxon>
        <taxon>Kitasatosporales</taxon>
        <taxon>Streptomycetaceae</taxon>
        <taxon>Streptantibioticus</taxon>
    </lineage>
</organism>
<evidence type="ECO:0000256" key="4">
    <source>
        <dbReference type="ARBA" id="ARBA00022989"/>
    </source>
</evidence>
<comment type="subcellular location">
    <subcellularLocation>
        <location evidence="1">Cell membrane</location>
        <topology evidence="1">Multi-pass membrane protein</topology>
    </subcellularLocation>
</comment>
<feature type="coiled-coil region" evidence="6">
    <location>
        <begin position="303"/>
        <end position="330"/>
    </location>
</feature>
<evidence type="ECO:0000313" key="9">
    <source>
        <dbReference type="Proteomes" id="UP001156398"/>
    </source>
</evidence>
<evidence type="ECO:0000313" key="8">
    <source>
        <dbReference type="EMBL" id="MDI5962623.1"/>
    </source>
</evidence>
<reference evidence="8 9" key="1">
    <citation type="submission" date="2023-05" db="EMBL/GenBank/DDBJ databases">
        <title>Streptantibioticus silvisoli sp. nov., acidotolerant actinomycetes 1 from pine litter.</title>
        <authorList>
            <person name="Swiecimska M."/>
            <person name="Golinska P."/>
            <person name="Sangal V."/>
            <person name="Wachnowicz B."/>
            <person name="Goodfellow M."/>
        </authorList>
    </citation>
    <scope>NUCLEOTIDE SEQUENCE [LARGE SCALE GENOMIC DNA]</scope>
    <source>
        <strain evidence="8 9">SL54</strain>
    </source>
</reference>
<proteinExistence type="predicted"/>
<evidence type="ECO:0000256" key="1">
    <source>
        <dbReference type="ARBA" id="ARBA00004651"/>
    </source>
</evidence>
<keyword evidence="3 7" id="KW-0812">Transmembrane</keyword>
<feature type="transmembrane region" description="Helical" evidence="7">
    <location>
        <begin position="72"/>
        <end position="94"/>
    </location>
</feature>
<name>A0ABT6VVW2_9ACTN</name>
<dbReference type="Pfam" id="PF06081">
    <property type="entry name" value="ArAE_1"/>
    <property type="match status" value="1"/>
</dbReference>
<comment type="caution">
    <text evidence="8">The sequence shown here is derived from an EMBL/GenBank/DDBJ whole genome shotgun (WGS) entry which is preliminary data.</text>
</comment>
<keyword evidence="5 7" id="KW-0472">Membrane</keyword>
<accession>A0ABT6VVW2</accession>
<keyword evidence="4 7" id="KW-1133">Transmembrane helix</keyword>
<protein>
    <submittedName>
        <fullName evidence="8">Aromatic acid exporter family protein</fullName>
    </submittedName>
</protein>
<dbReference type="EMBL" id="JAAGKO020000007">
    <property type="protein sequence ID" value="MDI5962623.1"/>
    <property type="molecule type" value="Genomic_DNA"/>
</dbReference>
<feature type="transmembrane region" description="Helical" evidence="7">
    <location>
        <begin position="20"/>
        <end position="41"/>
    </location>
</feature>
<evidence type="ECO:0000256" key="2">
    <source>
        <dbReference type="ARBA" id="ARBA00022475"/>
    </source>
</evidence>
<evidence type="ECO:0000256" key="7">
    <source>
        <dbReference type="SAM" id="Phobius"/>
    </source>
</evidence>
<keyword evidence="6" id="KW-0175">Coiled coil</keyword>
<gene>
    <name evidence="8" type="ORF">POF43_007840</name>
</gene>
<evidence type="ECO:0000256" key="6">
    <source>
        <dbReference type="SAM" id="Coils"/>
    </source>
</evidence>
<dbReference type="Proteomes" id="UP001156398">
    <property type="component" value="Unassembled WGS sequence"/>
</dbReference>
<keyword evidence="9" id="KW-1185">Reference proteome</keyword>
<sequence length="410" mass="44568">MRAVPARLVGLIKRRNEPVLVQFVRSTVAAMLSYVVALHLVSNPRPLTAPLTALLVVQVTLYTTLTTGVRRVLAVVAGVLIAVGFSEALGLRWWSLGLIIMTALLIGHAIRVDEFVAEVAISGMLILGVSTPGSQAWDRVAETLIGAGVGVLLNAFFAPPVFVQTAGQAVQDLAEWMASLLRRIGNDMARGAAARQAASWLAEARTLDNEISRFDASLRRAEESTRLNPRVRQGAMARLVLRSGLDTMEVCAVLLRAVCRSLRDLAPDNDAGESLYEGEVALSLERLMDRTAAAVDNFGQLITAQVSAGADQAEEELARALREGRAERDRLAAMLRAETERNWEGWEMHGALLASIDRIMDELDVERRSRWLAEQVGADKPVPGAMVNRLRRGARSASYRLRRGPGPRGG</sequence>
<evidence type="ECO:0000256" key="5">
    <source>
        <dbReference type="ARBA" id="ARBA00023136"/>
    </source>
</evidence>
<feature type="transmembrane region" description="Helical" evidence="7">
    <location>
        <begin position="47"/>
        <end position="65"/>
    </location>
</feature>
<keyword evidence="2" id="KW-1003">Cell membrane</keyword>
<dbReference type="InterPro" id="IPR010343">
    <property type="entry name" value="ArAE_1"/>
</dbReference>